<dbReference type="EMBL" id="JAYRBN010000027">
    <property type="protein sequence ID" value="KAL2749512.1"/>
    <property type="molecule type" value="Genomic_DNA"/>
</dbReference>
<sequence length="248" mass="29000">MAIIRRQKHPDALYKDTTRMLGRFSNLWIEVALPWAHLNRHKSRRKQSAREFQFRSLIDLLHDVKGNKLLRQELPRVSIFLVRHAALSSSSNSVDPLILVSRVDRKPITSSDHVKTMLFERTEKITAEARDIKKPMRIRSNYLDRCVNPIRIIDVNKGKEATQRRAPELKEREALGITVSMKSIFRDFTRYDCITVNMTFDLEKATRMMTSRTRTEFTIEIDVPRFPLRNVLPSPLVTDHVIIYDMAS</sequence>
<organism evidence="1 2">
    <name type="scientific">Vespula maculifrons</name>
    <name type="common">Eastern yellow jacket</name>
    <name type="synonym">Wasp</name>
    <dbReference type="NCBI Taxonomy" id="7453"/>
    <lineage>
        <taxon>Eukaryota</taxon>
        <taxon>Metazoa</taxon>
        <taxon>Ecdysozoa</taxon>
        <taxon>Arthropoda</taxon>
        <taxon>Hexapoda</taxon>
        <taxon>Insecta</taxon>
        <taxon>Pterygota</taxon>
        <taxon>Neoptera</taxon>
        <taxon>Endopterygota</taxon>
        <taxon>Hymenoptera</taxon>
        <taxon>Apocrita</taxon>
        <taxon>Aculeata</taxon>
        <taxon>Vespoidea</taxon>
        <taxon>Vespidae</taxon>
        <taxon>Vespinae</taxon>
        <taxon>Vespula</taxon>
    </lineage>
</organism>
<keyword evidence="2" id="KW-1185">Reference proteome</keyword>
<comment type="caution">
    <text evidence="1">The sequence shown here is derived from an EMBL/GenBank/DDBJ whole genome shotgun (WGS) entry which is preliminary data.</text>
</comment>
<protein>
    <submittedName>
        <fullName evidence="1">Uncharacterized protein</fullName>
    </submittedName>
</protein>
<dbReference type="Proteomes" id="UP001607303">
    <property type="component" value="Unassembled WGS sequence"/>
</dbReference>
<reference evidence="1 2" key="1">
    <citation type="journal article" date="2024" name="Ann. Entomol. Soc. Am.">
        <title>Genomic analyses of the southern and eastern yellowjacket wasps (Hymenoptera: Vespidae) reveal evolutionary signatures of social life.</title>
        <authorList>
            <person name="Catto M.A."/>
            <person name="Caine P.B."/>
            <person name="Orr S.E."/>
            <person name="Hunt B.G."/>
            <person name="Goodisman M.A.D."/>
        </authorList>
    </citation>
    <scope>NUCLEOTIDE SEQUENCE [LARGE SCALE GENOMIC DNA]</scope>
    <source>
        <strain evidence="1">232</strain>
        <tissue evidence="1">Head and thorax</tissue>
    </source>
</reference>
<accession>A0ABD2CWP6</accession>
<gene>
    <name evidence="1" type="ORF">V1477_002452</name>
</gene>
<evidence type="ECO:0000313" key="1">
    <source>
        <dbReference type="EMBL" id="KAL2749512.1"/>
    </source>
</evidence>
<dbReference type="AlphaFoldDB" id="A0ABD2CWP6"/>
<evidence type="ECO:0000313" key="2">
    <source>
        <dbReference type="Proteomes" id="UP001607303"/>
    </source>
</evidence>
<proteinExistence type="predicted"/>
<name>A0ABD2CWP6_VESMC</name>